<feature type="non-terminal residue" evidence="3">
    <location>
        <position position="1"/>
    </location>
</feature>
<comment type="caution">
    <text evidence="3">The sequence shown here is derived from an EMBL/GenBank/DDBJ whole genome shotgun (WGS) entry which is preliminary data.</text>
</comment>
<dbReference type="PROSITE" id="PS00088">
    <property type="entry name" value="SOD_MN"/>
    <property type="match status" value="1"/>
</dbReference>
<name>A0A2J4UX91_9ENTR</name>
<evidence type="ECO:0000313" key="4">
    <source>
        <dbReference type="Proteomes" id="UP000234667"/>
    </source>
</evidence>
<dbReference type="PANTHER" id="PTHR43595:SF2">
    <property type="entry name" value="SMALL RIBOSOMAL SUBUNIT PROTEIN MS42"/>
    <property type="match status" value="1"/>
</dbReference>
<gene>
    <name evidence="3" type="ORF">CWN49_38790</name>
</gene>
<dbReference type="GO" id="GO:0046872">
    <property type="term" value="F:metal ion binding"/>
    <property type="evidence" value="ECO:0007669"/>
    <property type="project" value="InterPro"/>
</dbReference>
<comment type="catalytic activity">
    <reaction evidence="2">
        <text>2 superoxide + 2 H(+) = H2O2 + O2</text>
        <dbReference type="Rhea" id="RHEA:20696"/>
        <dbReference type="ChEBI" id="CHEBI:15378"/>
        <dbReference type="ChEBI" id="CHEBI:15379"/>
        <dbReference type="ChEBI" id="CHEBI:16240"/>
        <dbReference type="ChEBI" id="CHEBI:18421"/>
        <dbReference type="EC" id="1.15.1.1"/>
    </reaction>
</comment>
<evidence type="ECO:0000256" key="2">
    <source>
        <dbReference type="ARBA" id="ARBA00049204"/>
    </source>
</evidence>
<dbReference type="InterPro" id="IPR019832">
    <property type="entry name" value="Mn/Fe_SOD_C"/>
</dbReference>
<reference evidence="3 4" key="2">
    <citation type="submission" date="2018-01" db="EMBL/GenBank/DDBJ databases">
        <title>Genomic study of Klebsiella pneumoniae.</title>
        <authorList>
            <person name="Yang Y."/>
            <person name="Bicalho R."/>
        </authorList>
    </citation>
    <scope>NUCLEOTIDE SEQUENCE [LARGE SCALE GENOMIC DNA]</scope>
    <source>
        <strain evidence="3 4">A10</strain>
    </source>
</reference>
<sequence>PLLTVDVWEHAYYIDYRNARPNYLEHFWALVNWKFVAANLAA</sequence>
<accession>A0A2J4UX91</accession>
<dbReference type="GO" id="GO:0005737">
    <property type="term" value="C:cytoplasm"/>
    <property type="evidence" value="ECO:0007669"/>
    <property type="project" value="TreeGrafter"/>
</dbReference>
<proteinExistence type="predicted"/>
<evidence type="ECO:0000313" key="3">
    <source>
        <dbReference type="EMBL" id="PLO49469.1"/>
    </source>
</evidence>
<dbReference type="Proteomes" id="UP000234667">
    <property type="component" value="Unassembled WGS sequence"/>
</dbReference>
<reference evidence="3 4" key="1">
    <citation type="submission" date="2017-11" db="EMBL/GenBank/DDBJ databases">
        <authorList>
            <person name="Han C.G."/>
        </authorList>
    </citation>
    <scope>NUCLEOTIDE SEQUENCE [LARGE SCALE GENOMIC DNA]</scope>
    <source>
        <strain evidence="3 4">A10</strain>
    </source>
</reference>
<dbReference type="EMBL" id="PIDR01002559">
    <property type="protein sequence ID" value="PLO49469.1"/>
    <property type="molecule type" value="Genomic_DNA"/>
</dbReference>
<organism evidence="3 4">
    <name type="scientific">Klebsiella michiganensis</name>
    <dbReference type="NCBI Taxonomy" id="1134687"/>
    <lineage>
        <taxon>Bacteria</taxon>
        <taxon>Pseudomonadati</taxon>
        <taxon>Pseudomonadota</taxon>
        <taxon>Gammaproteobacteria</taxon>
        <taxon>Enterobacterales</taxon>
        <taxon>Enterobacteriaceae</taxon>
        <taxon>Klebsiella/Raoultella group</taxon>
        <taxon>Klebsiella</taxon>
    </lineage>
</organism>
<dbReference type="Gene3D" id="3.55.40.20">
    <property type="entry name" value="Iron/manganese superoxide dismutase, C-terminal domain"/>
    <property type="match status" value="1"/>
</dbReference>
<dbReference type="GO" id="GO:0004784">
    <property type="term" value="F:superoxide dismutase activity"/>
    <property type="evidence" value="ECO:0007669"/>
    <property type="project" value="UniProtKB-EC"/>
</dbReference>
<protein>
    <submittedName>
        <fullName evidence="3">Superoxide dismutase [Fe]</fullName>
    </submittedName>
</protein>
<dbReference type="PANTHER" id="PTHR43595">
    <property type="entry name" value="37S RIBOSOMAL PROTEIN S26, MITOCHONDRIAL"/>
    <property type="match status" value="1"/>
</dbReference>
<evidence type="ECO:0000256" key="1">
    <source>
        <dbReference type="ARBA" id="ARBA00002170"/>
    </source>
</evidence>
<comment type="function">
    <text evidence="1">Destroys superoxide anion radicals which are normally produced within the cells and which are toxic to biological systems.</text>
</comment>
<dbReference type="Pfam" id="PF02777">
    <property type="entry name" value="Sod_Fe_C"/>
    <property type="match status" value="1"/>
</dbReference>
<dbReference type="InterPro" id="IPR036314">
    <property type="entry name" value="SOD_C_sf"/>
</dbReference>
<dbReference type="InterPro" id="IPR019833">
    <property type="entry name" value="Mn/Fe_SOD_BS"/>
</dbReference>
<dbReference type="SUPFAM" id="SSF54719">
    <property type="entry name" value="Fe,Mn superoxide dismutase (SOD), C-terminal domain"/>
    <property type="match status" value="1"/>
</dbReference>
<dbReference type="AlphaFoldDB" id="A0A2J4UX91"/>